<keyword evidence="4" id="KW-0238">DNA-binding</keyword>
<dbReference type="Proteomes" id="UP000184052">
    <property type="component" value="Unassembled WGS sequence"/>
</dbReference>
<dbReference type="SMART" id="SM00382">
    <property type="entry name" value="AAA"/>
    <property type="match status" value="1"/>
</dbReference>
<keyword evidence="2" id="KW-0067">ATP-binding</keyword>
<dbReference type="STRING" id="1121476.SAMN02745751_03468"/>
<dbReference type="PROSITE" id="PS00688">
    <property type="entry name" value="SIGMA54_INTERACT_3"/>
    <property type="match status" value="1"/>
</dbReference>
<evidence type="ECO:0000256" key="2">
    <source>
        <dbReference type="ARBA" id="ARBA00022840"/>
    </source>
</evidence>
<dbReference type="GO" id="GO:0043565">
    <property type="term" value="F:sequence-specific DNA binding"/>
    <property type="evidence" value="ECO:0007669"/>
    <property type="project" value="InterPro"/>
</dbReference>
<dbReference type="Gene3D" id="3.40.50.300">
    <property type="entry name" value="P-loop containing nucleotide triphosphate hydrolases"/>
    <property type="match status" value="1"/>
</dbReference>
<evidence type="ECO:0000256" key="1">
    <source>
        <dbReference type="ARBA" id="ARBA00022741"/>
    </source>
</evidence>
<dbReference type="InterPro" id="IPR009057">
    <property type="entry name" value="Homeodomain-like_sf"/>
</dbReference>
<keyword evidence="3" id="KW-0805">Transcription regulation</keyword>
<dbReference type="SUPFAM" id="SSF52540">
    <property type="entry name" value="P-loop containing nucleoside triphosphate hydrolases"/>
    <property type="match status" value="1"/>
</dbReference>
<dbReference type="InterPro" id="IPR025944">
    <property type="entry name" value="Sigma_54_int_dom_CS"/>
</dbReference>
<dbReference type="InterPro" id="IPR035965">
    <property type="entry name" value="PAS-like_dom_sf"/>
</dbReference>
<dbReference type="GO" id="GO:0005524">
    <property type="term" value="F:ATP binding"/>
    <property type="evidence" value="ECO:0007669"/>
    <property type="project" value="UniProtKB-KW"/>
</dbReference>
<organism evidence="7 8">
    <name type="scientific">Dethiosulfatibacter aminovorans DSM 17477</name>
    <dbReference type="NCBI Taxonomy" id="1121476"/>
    <lineage>
        <taxon>Bacteria</taxon>
        <taxon>Bacillati</taxon>
        <taxon>Bacillota</taxon>
        <taxon>Tissierellia</taxon>
        <taxon>Dethiosulfatibacter</taxon>
    </lineage>
</organism>
<dbReference type="InterPro" id="IPR058031">
    <property type="entry name" value="AAA_lid_NorR"/>
</dbReference>
<protein>
    <submittedName>
        <fullName evidence="7">Arginine utilization regulatory protein</fullName>
    </submittedName>
</protein>
<accession>A0A1M6MGV1</accession>
<dbReference type="Gene3D" id="1.10.8.60">
    <property type="match status" value="1"/>
</dbReference>
<dbReference type="RefSeq" id="WP_073050817.1">
    <property type="nucleotide sequence ID" value="NZ_FQZL01000042.1"/>
</dbReference>
<dbReference type="InterPro" id="IPR002197">
    <property type="entry name" value="HTH_Fis"/>
</dbReference>
<dbReference type="SUPFAM" id="SSF46689">
    <property type="entry name" value="Homeodomain-like"/>
    <property type="match status" value="1"/>
</dbReference>
<dbReference type="Gene3D" id="1.10.10.60">
    <property type="entry name" value="Homeodomain-like"/>
    <property type="match status" value="1"/>
</dbReference>
<dbReference type="PROSITE" id="PS00675">
    <property type="entry name" value="SIGMA54_INTERACT_1"/>
    <property type="match status" value="1"/>
</dbReference>
<evidence type="ECO:0000313" key="7">
    <source>
        <dbReference type="EMBL" id="SHJ82668.1"/>
    </source>
</evidence>
<sequence>MLSNYLEKMLRLYERTDAILITDSNGYIEYSSMVSSDINNFKNAEVTGKHILEVYTSLTEDTSSIMRVLKTGQPIIDEKQIVKNCKGETLYLINSTFPIVVNKKVIGAIEASVYLDELSEEEINHINDKSIKNLYTLDDIITSNESLLEIKNRIRKIATNNSPVLIVGETGTGKELVAQSIHSHSKRSDGPFVSQNCAAIPDTLLESILFGTAKGSYTGAEEKKGMFEVASEGTLFLDEINSMSMGMQSKILKVLEDKKVRRVGDSKEIKVDVRVVSAMNKDPVSAIEKNIIRSDLFYRLSVVQIKLPPLRDRKEDIAILVDSFINKYNREMQRNITGISDLVKGLFDNYAWPGNVRELRNIVESAFNIAKSNTITMQDVPEYLFNSRVNKNKTDTINIGDHSLPDMIENYEKKILLTAISESKNMVDAAKKLKISRQSLQYKLNKYDIQ</sequence>
<dbReference type="OrthoDB" id="5411866at2"/>
<evidence type="ECO:0000256" key="5">
    <source>
        <dbReference type="ARBA" id="ARBA00023163"/>
    </source>
</evidence>
<dbReference type="InterPro" id="IPR025943">
    <property type="entry name" value="Sigma_54_int_dom_ATP-bd_2"/>
</dbReference>
<dbReference type="GO" id="GO:0006355">
    <property type="term" value="P:regulation of DNA-templated transcription"/>
    <property type="evidence" value="ECO:0007669"/>
    <property type="project" value="InterPro"/>
</dbReference>
<dbReference type="Gene3D" id="3.30.450.20">
    <property type="entry name" value="PAS domain"/>
    <property type="match status" value="1"/>
</dbReference>
<keyword evidence="5" id="KW-0804">Transcription</keyword>
<dbReference type="PANTHER" id="PTHR32071:SF74">
    <property type="entry name" value="TRANSCRIPTIONAL ACTIVATOR ROCR"/>
    <property type="match status" value="1"/>
</dbReference>
<dbReference type="InterPro" id="IPR002078">
    <property type="entry name" value="Sigma_54_int"/>
</dbReference>
<reference evidence="7 8" key="1">
    <citation type="submission" date="2016-11" db="EMBL/GenBank/DDBJ databases">
        <authorList>
            <person name="Jaros S."/>
            <person name="Januszkiewicz K."/>
            <person name="Wedrychowicz H."/>
        </authorList>
    </citation>
    <scope>NUCLEOTIDE SEQUENCE [LARGE SCALE GENOMIC DNA]</scope>
    <source>
        <strain evidence="7 8">DSM 17477</strain>
    </source>
</reference>
<proteinExistence type="predicted"/>
<dbReference type="PANTHER" id="PTHR32071">
    <property type="entry name" value="TRANSCRIPTIONAL REGULATORY PROTEIN"/>
    <property type="match status" value="1"/>
</dbReference>
<dbReference type="Pfam" id="PF02954">
    <property type="entry name" value="HTH_8"/>
    <property type="match status" value="1"/>
</dbReference>
<keyword evidence="8" id="KW-1185">Reference proteome</keyword>
<keyword evidence="1" id="KW-0547">Nucleotide-binding</keyword>
<dbReference type="CDD" id="cd00009">
    <property type="entry name" value="AAA"/>
    <property type="match status" value="1"/>
</dbReference>
<dbReference type="EMBL" id="FQZL01000042">
    <property type="protein sequence ID" value="SHJ82668.1"/>
    <property type="molecule type" value="Genomic_DNA"/>
</dbReference>
<evidence type="ECO:0000256" key="4">
    <source>
        <dbReference type="ARBA" id="ARBA00023125"/>
    </source>
</evidence>
<dbReference type="AlphaFoldDB" id="A0A1M6MGV1"/>
<evidence type="ECO:0000259" key="6">
    <source>
        <dbReference type="PROSITE" id="PS50045"/>
    </source>
</evidence>
<dbReference type="FunFam" id="3.40.50.300:FF:000006">
    <property type="entry name" value="DNA-binding transcriptional regulator NtrC"/>
    <property type="match status" value="1"/>
</dbReference>
<dbReference type="InterPro" id="IPR027417">
    <property type="entry name" value="P-loop_NTPase"/>
</dbReference>
<gene>
    <name evidence="7" type="ORF">SAMN02745751_03468</name>
</gene>
<dbReference type="InterPro" id="IPR025662">
    <property type="entry name" value="Sigma_54_int_dom_ATP-bd_1"/>
</dbReference>
<feature type="domain" description="Sigma-54 factor interaction" evidence="6">
    <location>
        <begin position="140"/>
        <end position="368"/>
    </location>
</feature>
<dbReference type="Pfam" id="PF25601">
    <property type="entry name" value="AAA_lid_14"/>
    <property type="match status" value="1"/>
</dbReference>
<dbReference type="InterPro" id="IPR003593">
    <property type="entry name" value="AAA+_ATPase"/>
</dbReference>
<dbReference type="SUPFAM" id="SSF55785">
    <property type="entry name" value="PYP-like sensor domain (PAS domain)"/>
    <property type="match status" value="1"/>
</dbReference>
<name>A0A1M6MGV1_9FIRM</name>
<evidence type="ECO:0000313" key="8">
    <source>
        <dbReference type="Proteomes" id="UP000184052"/>
    </source>
</evidence>
<dbReference type="Pfam" id="PF00158">
    <property type="entry name" value="Sigma54_activat"/>
    <property type="match status" value="1"/>
</dbReference>
<dbReference type="PROSITE" id="PS50045">
    <property type="entry name" value="SIGMA54_INTERACT_4"/>
    <property type="match status" value="1"/>
</dbReference>
<evidence type="ECO:0000256" key="3">
    <source>
        <dbReference type="ARBA" id="ARBA00023015"/>
    </source>
</evidence>
<dbReference type="PROSITE" id="PS00676">
    <property type="entry name" value="SIGMA54_INTERACT_2"/>
    <property type="match status" value="1"/>
</dbReference>